<organism evidence="2 3">
    <name type="scientific">Acidocella aminolytica 101 = DSM 11237</name>
    <dbReference type="NCBI Taxonomy" id="1120923"/>
    <lineage>
        <taxon>Bacteria</taxon>
        <taxon>Pseudomonadati</taxon>
        <taxon>Pseudomonadota</taxon>
        <taxon>Alphaproteobacteria</taxon>
        <taxon>Acetobacterales</taxon>
        <taxon>Acidocellaceae</taxon>
        <taxon>Acidocella</taxon>
    </lineage>
</organism>
<dbReference type="EMBL" id="BANC01000097">
    <property type="protein sequence ID" value="GAN81530.1"/>
    <property type="molecule type" value="Genomic_DNA"/>
</dbReference>
<keyword evidence="3" id="KW-1185">Reference proteome</keyword>
<dbReference type="OrthoDB" id="109533at2"/>
<sequence length="308" mass="32870">MKTDMGRTLLCALISTILLVGPALAREPGVGNAYSQGSSLGLPTGANPPQGVWFEDTSSVYVAQTTDTAGSSKDGTKITAISTAPRILWTTPWKILGAREMAFVVVPIVNLDVSNIPGEAGVTGHSLAFANPEFTPINLSWNLGVPGLFGSATFGFYPPIGRYSSSATVNVGNNFWTFQPEVALSYISPKWLLSAHVMYDTNTENKATDYTSGDQLFVDFTALHNFGKWSVGPVAYYTKQVTADTNNGIYYGPDKPLFGEPGAFAPGLLVGYKLGKADVAGYFTHDVVASQGGSVGTRVYFRVMFPFS</sequence>
<gene>
    <name evidence="2" type="ORF">Aam_099_004</name>
</gene>
<protein>
    <submittedName>
        <fullName evidence="2">MetA pathway phenol degradation-like protein</fullName>
    </submittedName>
</protein>
<comment type="caution">
    <text evidence="2">The sequence shown here is derived from an EMBL/GenBank/DDBJ whole genome shotgun (WGS) entry which is preliminary data.</text>
</comment>
<proteinExistence type="predicted"/>
<feature type="chain" id="PRO_5010339438" evidence="1">
    <location>
        <begin position="26"/>
        <end position="308"/>
    </location>
</feature>
<dbReference type="AlphaFoldDB" id="A0A0D6PIC4"/>
<dbReference type="RefSeq" id="WP_048879918.1">
    <property type="nucleotide sequence ID" value="NZ_BANC01000097.1"/>
</dbReference>
<keyword evidence="1" id="KW-0732">Signal</keyword>
<dbReference type="Proteomes" id="UP000032668">
    <property type="component" value="Unassembled WGS sequence"/>
</dbReference>
<evidence type="ECO:0000313" key="3">
    <source>
        <dbReference type="Proteomes" id="UP000032668"/>
    </source>
</evidence>
<dbReference type="STRING" id="1120923.SAMN02746095_03152"/>
<reference evidence="2 3" key="1">
    <citation type="submission" date="2012-11" db="EMBL/GenBank/DDBJ databases">
        <title>Whole genome sequence of Acidocella aminolytica 101 = DSM 11237.</title>
        <authorList>
            <person name="Azuma Y."/>
            <person name="Higashiura N."/>
            <person name="Hirakawa H."/>
            <person name="Matsushita K."/>
        </authorList>
    </citation>
    <scope>NUCLEOTIDE SEQUENCE [LARGE SCALE GENOMIC DNA]</scope>
    <source>
        <strain evidence="3">101 / DSM 11237</strain>
    </source>
</reference>
<dbReference type="Pfam" id="PF13557">
    <property type="entry name" value="Phenol_MetA_deg"/>
    <property type="match status" value="1"/>
</dbReference>
<feature type="signal peptide" evidence="1">
    <location>
        <begin position="1"/>
        <end position="25"/>
    </location>
</feature>
<dbReference type="InterPro" id="IPR025737">
    <property type="entry name" value="FApF"/>
</dbReference>
<accession>A0A0D6PIC4</accession>
<name>A0A0D6PIC4_9PROT</name>
<evidence type="ECO:0000313" key="2">
    <source>
        <dbReference type="EMBL" id="GAN81530.1"/>
    </source>
</evidence>
<evidence type="ECO:0000256" key="1">
    <source>
        <dbReference type="SAM" id="SignalP"/>
    </source>
</evidence>